<evidence type="ECO:0000313" key="4">
    <source>
        <dbReference type="EnsemblMetazoa" id="CapteP229014"/>
    </source>
</evidence>
<dbReference type="InterPro" id="IPR043159">
    <property type="entry name" value="Lectin_gal-bd_sf"/>
</dbReference>
<dbReference type="CDD" id="cd22823">
    <property type="entry name" value="Gal_Rha_Lectin"/>
    <property type="match status" value="1"/>
</dbReference>
<reference evidence="4" key="3">
    <citation type="submission" date="2015-06" db="UniProtKB">
        <authorList>
            <consortium name="EnsemblMetazoa"/>
        </authorList>
    </citation>
    <scope>IDENTIFICATION</scope>
</reference>
<dbReference type="InterPro" id="IPR000922">
    <property type="entry name" value="Lectin_gal-bd_dom"/>
</dbReference>
<dbReference type="EnsemblMetazoa" id="CapteT229014">
    <property type="protein sequence ID" value="CapteP229014"/>
    <property type="gene ID" value="CapteG229014"/>
</dbReference>
<feature type="domain" description="SUEL-type lectin" evidence="2">
    <location>
        <begin position="100"/>
        <end position="189"/>
    </location>
</feature>
<dbReference type="HOGENOM" id="CLU_029488_0_0_1"/>
<evidence type="ECO:0000259" key="2">
    <source>
        <dbReference type="PROSITE" id="PS50228"/>
    </source>
</evidence>
<evidence type="ECO:0000256" key="1">
    <source>
        <dbReference type="SAM" id="Phobius"/>
    </source>
</evidence>
<dbReference type="Proteomes" id="UP000014760">
    <property type="component" value="Unassembled WGS sequence"/>
</dbReference>
<accession>R7UP01</accession>
<sequence>MEGYLGSTFLDQTSWILRDEELEREAKQNKRIFQVVPTQPELIDNEIIDEATWTPTYDAWTCVMQVVNMKSAEDAAPQLAHFCGSCKTVLYYLSLKLQDVCDEESFEANCPPSSVIVIKDAEYGHLALSRCTSIDTGHFGCRRDALDIISARCTGRQSCKVSSEDSDLKALKPCVRGLVVYLHVEHLCVAAQPVDPCAPISVGSSPSFISSFQASTAPCKRDPIGSLQMYLRAKLGQRVSMTSVNLRPDNVSSIAEVGYVLDEGEDEVKAIRMDGKGKVQQESPVFESVSNEVTLALHSNHNRHFLVVFEAQGCEDLKLSSSDLWIERHGETASVGCTSSQRMWTLQCKAGRWSGVIGNCTQDVEAKVDALQMNVQVPLALPKDIVLMLIVGLTVIVALVIVTTGYVCYKRYYQQQLRPMQTKNRPVDYDPAYSNTISHSQHRGTPEAVHPLLVPNGSTLMRSNMAAPTQQPEVHIWEHPLPVPPPHSDIYSTGTLRSVRNEGPTPRPEHAASQINSILINTDTV</sequence>
<dbReference type="GO" id="GO:0030246">
    <property type="term" value="F:carbohydrate binding"/>
    <property type="evidence" value="ECO:0007669"/>
    <property type="project" value="InterPro"/>
</dbReference>
<evidence type="ECO:0000313" key="5">
    <source>
        <dbReference type="Proteomes" id="UP000014760"/>
    </source>
</evidence>
<dbReference type="Pfam" id="PF02140">
    <property type="entry name" value="SUEL_Lectin"/>
    <property type="match status" value="1"/>
</dbReference>
<dbReference type="Gene3D" id="2.60.120.740">
    <property type="match status" value="1"/>
</dbReference>
<keyword evidence="1" id="KW-0472">Membrane</keyword>
<name>R7UP01_CAPTE</name>
<reference evidence="5" key="1">
    <citation type="submission" date="2012-12" db="EMBL/GenBank/DDBJ databases">
        <authorList>
            <person name="Hellsten U."/>
            <person name="Grimwood J."/>
            <person name="Chapman J.A."/>
            <person name="Shapiro H."/>
            <person name="Aerts A."/>
            <person name="Otillar R.P."/>
            <person name="Terry A.Y."/>
            <person name="Boore J.L."/>
            <person name="Simakov O."/>
            <person name="Marletaz F."/>
            <person name="Cho S.-J."/>
            <person name="Edsinger-Gonzales E."/>
            <person name="Havlak P."/>
            <person name="Kuo D.-H."/>
            <person name="Larsson T."/>
            <person name="Lv J."/>
            <person name="Arendt D."/>
            <person name="Savage R."/>
            <person name="Osoegawa K."/>
            <person name="de Jong P."/>
            <person name="Lindberg D.R."/>
            <person name="Seaver E.C."/>
            <person name="Weisblat D.A."/>
            <person name="Putnam N.H."/>
            <person name="Grigoriev I.V."/>
            <person name="Rokhsar D.S."/>
        </authorList>
    </citation>
    <scope>NUCLEOTIDE SEQUENCE</scope>
    <source>
        <strain evidence="5">I ESC-2004</strain>
    </source>
</reference>
<keyword evidence="5" id="KW-1185">Reference proteome</keyword>
<protein>
    <recommendedName>
        <fullName evidence="2">SUEL-type lectin domain-containing protein</fullName>
    </recommendedName>
</protein>
<evidence type="ECO:0000313" key="3">
    <source>
        <dbReference type="EMBL" id="ELU05657.1"/>
    </source>
</evidence>
<dbReference type="EMBL" id="AMQN01001314">
    <property type="status" value="NOT_ANNOTATED_CDS"/>
    <property type="molecule type" value="Genomic_DNA"/>
</dbReference>
<dbReference type="OrthoDB" id="6110378at2759"/>
<dbReference type="AlphaFoldDB" id="R7UP01"/>
<keyword evidence="1" id="KW-0812">Transmembrane</keyword>
<proteinExistence type="predicted"/>
<reference evidence="3 5" key="2">
    <citation type="journal article" date="2013" name="Nature">
        <title>Insights into bilaterian evolution from three spiralian genomes.</title>
        <authorList>
            <person name="Simakov O."/>
            <person name="Marletaz F."/>
            <person name="Cho S.J."/>
            <person name="Edsinger-Gonzales E."/>
            <person name="Havlak P."/>
            <person name="Hellsten U."/>
            <person name="Kuo D.H."/>
            <person name="Larsson T."/>
            <person name="Lv J."/>
            <person name="Arendt D."/>
            <person name="Savage R."/>
            <person name="Osoegawa K."/>
            <person name="de Jong P."/>
            <person name="Grimwood J."/>
            <person name="Chapman J.A."/>
            <person name="Shapiro H."/>
            <person name="Aerts A."/>
            <person name="Otillar R.P."/>
            <person name="Terry A.Y."/>
            <person name="Boore J.L."/>
            <person name="Grigoriev I.V."/>
            <person name="Lindberg D.R."/>
            <person name="Seaver E.C."/>
            <person name="Weisblat D.A."/>
            <person name="Putnam N.H."/>
            <person name="Rokhsar D.S."/>
        </authorList>
    </citation>
    <scope>NUCLEOTIDE SEQUENCE</scope>
    <source>
        <strain evidence="3 5">I ESC-2004</strain>
    </source>
</reference>
<dbReference type="EMBL" id="KB301364">
    <property type="protein sequence ID" value="ELU05657.1"/>
    <property type="molecule type" value="Genomic_DNA"/>
</dbReference>
<keyword evidence="1" id="KW-1133">Transmembrane helix</keyword>
<dbReference type="PANTHER" id="PTHR46780">
    <property type="entry name" value="PROTEIN EVA-1"/>
    <property type="match status" value="1"/>
</dbReference>
<dbReference type="PROSITE" id="PS50228">
    <property type="entry name" value="SUEL_LECTIN"/>
    <property type="match status" value="1"/>
</dbReference>
<organism evidence="3">
    <name type="scientific">Capitella teleta</name>
    <name type="common">Polychaete worm</name>
    <dbReference type="NCBI Taxonomy" id="283909"/>
    <lineage>
        <taxon>Eukaryota</taxon>
        <taxon>Metazoa</taxon>
        <taxon>Spiralia</taxon>
        <taxon>Lophotrochozoa</taxon>
        <taxon>Annelida</taxon>
        <taxon>Polychaeta</taxon>
        <taxon>Sedentaria</taxon>
        <taxon>Scolecida</taxon>
        <taxon>Capitellidae</taxon>
        <taxon>Capitella</taxon>
    </lineage>
</organism>
<feature type="transmembrane region" description="Helical" evidence="1">
    <location>
        <begin position="385"/>
        <end position="409"/>
    </location>
</feature>
<gene>
    <name evidence="3" type="ORF">CAPTEDRAFT_229014</name>
</gene>